<evidence type="ECO:0000256" key="6">
    <source>
        <dbReference type="ARBA" id="ARBA00035292"/>
    </source>
</evidence>
<dbReference type="Pfam" id="PF01281">
    <property type="entry name" value="Ribosomal_L9_N"/>
    <property type="match status" value="1"/>
</dbReference>
<evidence type="ECO:0000259" key="8">
    <source>
        <dbReference type="PROSITE" id="PS00651"/>
    </source>
</evidence>
<evidence type="ECO:0000256" key="7">
    <source>
        <dbReference type="HAMAP-Rule" id="MF_00503"/>
    </source>
</evidence>
<keyword evidence="2 7" id="KW-0699">rRNA-binding</keyword>
<dbReference type="InterPro" id="IPR036791">
    <property type="entry name" value="Ribosomal_bL9_C_sf"/>
</dbReference>
<evidence type="ECO:0000256" key="5">
    <source>
        <dbReference type="ARBA" id="ARBA00023274"/>
    </source>
</evidence>
<evidence type="ECO:0000313" key="9">
    <source>
        <dbReference type="EMBL" id="KKW31941.1"/>
    </source>
</evidence>
<dbReference type="InterPro" id="IPR020069">
    <property type="entry name" value="Ribosomal_bL9_C"/>
</dbReference>
<dbReference type="GO" id="GO:0003735">
    <property type="term" value="F:structural constituent of ribosome"/>
    <property type="evidence" value="ECO:0007669"/>
    <property type="project" value="InterPro"/>
</dbReference>
<dbReference type="InterPro" id="IPR000244">
    <property type="entry name" value="Ribosomal_bL9"/>
</dbReference>
<keyword evidence="4 7" id="KW-0689">Ribosomal protein</keyword>
<comment type="similarity">
    <text evidence="1 7">Belongs to the bacterial ribosomal protein bL9 family.</text>
</comment>
<evidence type="ECO:0000256" key="2">
    <source>
        <dbReference type="ARBA" id="ARBA00022730"/>
    </source>
</evidence>
<accession>A0A0G1XM10</accession>
<protein>
    <recommendedName>
        <fullName evidence="6 7">Large ribosomal subunit protein bL9</fullName>
    </recommendedName>
</protein>
<comment type="function">
    <text evidence="7">Binds to the 23S rRNA.</text>
</comment>
<dbReference type="PANTHER" id="PTHR21368">
    <property type="entry name" value="50S RIBOSOMAL PROTEIN L9"/>
    <property type="match status" value="1"/>
</dbReference>
<dbReference type="Pfam" id="PF03948">
    <property type="entry name" value="Ribosomal_L9_C"/>
    <property type="match status" value="1"/>
</dbReference>
<dbReference type="Proteomes" id="UP000034445">
    <property type="component" value="Unassembled WGS sequence"/>
</dbReference>
<keyword evidence="5 7" id="KW-0687">Ribonucleoprotein</keyword>
<comment type="caution">
    <text evidence="9">The sequence shown here is derived from an EMBL/GenBank/DDBJ whole genome shotgun (WGS) entry which is preliminary data.</text>
</comment>
<dbReference type="InterPro" id="IPR020594">
    <property type="entry name" value="Ribosomal_bL9_bac/chp"/>
</dbReference>
<dbReference type="AlphaFoldDB" id="A0A0G1XM10"/>
<dbReference type="Gene3D" id="3.40.5.10">
    <property type="entry name" value="Ribosomal protein L9, N-terminal domain"/>
    <property type="match status" value="1"/>
</dbReference>
<gene>
    <name evidence="7" type="primary">rplI</name>
    <name evidence="9" type="ORF">UY74_C0003G0014</name>
</gene>
<dbReference type="GO" id="GO:0005840">
    <property type="term" value="C:ribosome"/>
    <property type="evidence" value="ECO:0007669"/>
    <property type="project" value="UniProtKB-KW"/>
</dbReference>
<dbReference type="GO" id="GO:1990904">
    <property type="term" value="C:ribonucleoprotein complex"/>
    <property type="evidence" value="ECO:0007669"/>
    <property type="project" value="UniProtKB-KW"/>
</dbReference>
<dbReference type="GO" id="GO:0019843">
    <property type="term" value="F:rRNA binding"/>
    <property type="evidence" value="ECO:0007669"/>
    <property type="project" value="UniProtKB-UniRule"/>
</dbReference>
<feature type="domain" description="Ribosomal protein L9" evidence="8">
    <location>
        <begin position="13"/>
        <end position="40"/>
    </location>
</feature>
<dbReference type="SUPFAM" id="SSF55658">
    <property type="entry name" value="L9 N-domain-like"/>
    <property type="match status" value="1"/>
</dbReference>
<dbReference type="Gene3D" id="3.10.430.100">
    <property type="entry name" value="Ribosomal protein L9, C-terminal domain"/>
    <property type="match status" value="1"/>
</dbReference>
<dbReference type="GO" id="GO:0006412">
    <property type="term" value="P:translation"/>
    <property type="evidence" value="ECO:0007669"/>
    <property type="project" value="UniProtKB-UniRule"/>
</dbReference>
<dbReference type="EMBL" id="LCRF01000003">
    <property type="protein sequence ID" value="KKW31941.1"/>
    <property type="molecule type" value="Genomic_DNA"/>
</dbReference>
<dbReference type="InterPro" id="IPR020070">
    <property type="entry name" value="Ribosomal_bL9_N"/>
</dbReference>
<evidence type="ECO:0000256" key="3">
    <source>
        <dbReference type="ARBA" id="ARBA00022884"/>
    </source>
</evidence>
<dbReference type="PATRIC" id="fig|1618676.3.peg.91"/>
<keyword evidence="3 7" id="KW-0694">RNA-binding</keyword>
<dbReference type="PROSITE" id="PS00651">
    <property type="entry name" value="RIBOSOMAL_L9"/>
    <property type="match status" value="1"/>
</dbReference>
<proteinExistence type="inferred from homology"/>
<evidence type="ECO:0000256" key="1">
    <source>
        <dbReference type="ARBA" id="ARBA00010605"/>
    </source>
</evidence>
<dbReference type="InterPro" id="IPR036935">
    <property type="entry name" value="Ribosomal_bL9_N_sf"/>
</dbReference>
<reference evidence="9 10" key="1">
    <citation type="journal article" date="2015" name="Nature">
        <title>rRNA introns, odd ribosomes, and small enigmatic genomes across a large radiation of phyla.</title>
        <authorList>
            <person name="Brown C.T."/>
            <person name="Hug L.A."/>
            <person name="Thomas B.C."/>
            <person name="Sharon I."/>
            <person name="Castelle C.J."/>
            <person name="Singh A."/>
            <person name="Wilkins M.J."/>
            <person name="Williams K.H."/>
            <person name="Banfield J.F."/>
        </authorList>
    </citation>
    <scope>NUCLEOTIDE SEQUENCE [LARGE SCALE GENOMIC DNA]</scope>
</reference>
<sequence>MKILILKDVGGVGQHGTVKEVKDGYALNFLIPRGLAVQATPEKVAAHAKQAEENAKKADAANKDMVEKLHNLNGRRVVVRAPANKQGHLFKGINKKAVADELSNLGAAILPDTITGLEDAIKEVGEYVIHVVDAGVDAAITIAVEAAN</sequence>
<dbReference type="HAMAP" id="MF_00503">
    <property type="entry name" value="Ribosomal_bL9"/>
    <property type="match status" value="1"/>
</dbReference>
<organism evidence="9 10">
    <name type="scientific">Candidatus Kaiserbacteria bacterium GW2011_GWC2_52_8b</name>
    <dbReference type="NCBI Taxonomy" id="1618676"/>
    <lineage>
        <taxon>Bacteria</taxon>
        <taxon>Candidatus Kaiseribacteriota</taxon>
    </lineage>
</organism>
<evidence type="ECO:0000256" key="4">
    <source>
        <dbReference type="ARBA" id="ARBA00022980"/>
    </source>
</evidence>
<dbReference type="NCBIfam" id="TIGR00158">
    <property type="entry name" value="L9"/>
    <property type="match status" value="1"/>
</dbReference>
<evidence type="ECO:0000313" key="10">
    <source>
        <dbReference type="Proteomes" id="UP000034445"/>
    </source>
</evidence>
<dbReference type="SUPFAM" id="SSF55653">
    <property type="entry name" value="Ribosomal protein L9 C-domain"/>
    <property type="match status" value="1"/>
</dbReference>
<name>A0A0G1XM10_9BACT</name>
<dbReference type="InterPro" id="IPR009027">
    <property type="entry name" value="Ribosomal_bL9/RNase_H1_N"/>
</dbReference>